<feature type="region of interest" description="Disordered" evidence="1">
    <location>
        <begin position="236"/>
        <end position="257"/>
    </location>
</feature>
<name>A0ABW2JH34_9ACTN</name>
<feature type="region of interest" description="Disordered" evidence="1">
    <location>
        <begin position="1"/>
        <end position="49"/>
    </location>
</feature>
<feature type="region of interest" description="Disordered" evidence="1">
    <location>
        <begin position="351"/>
        <end position="373"/>
    </location>
</feature>
<dbReference type="Proteomes" id="UP001596523">
    <property type="component" value="Unassembled WGS sequence"/>
</dbReference>
<dbReference type="EMBL" id="JBHTCF010000003">
    <property type="protein sequence ID" value="MFC7304612.1"/>
    <property type="molecule type" value="Genomic_DNA"/>
</dbReference>
<evidence type="ECO:0000256" key="1">
    <source>
        <dbReference type="SAM" id="MobiDB-lite"/>
    </source>
</evidence>
<dbReference type="PANTHER" id="PTHR38133">
    <property type="entry name" value="SLR1429 PROTEIN"/>
    <property type="match status" value="1"/>
</dbReference>
<accession>A0ABW2JH34</accession>
<comment type="caution">
    <text evidence="2">The sequence shown here is derived from an EMBL/GenBank/DDBJ whole genome shotgun (WGS) entry which is preliminary data.</text>
</comment>
<proteinExistence type="predicted"/>
<keyword evidence="3" id="KW-1185">Reference proteome</keyword>
<feature type="compositionally biased region" description="Acidic residues" evidence="1">
    <location>
        <begin position="22"/>
        <end position="34"/>
    </location>
</feature>
<dbReference type="PANTHER" id="PTHR38133:SF1">
    <property type="entry name" value="SLR1429 PROTEIN"/>
    <property type="match status" value="1"/>
</dbReference>
<dbReference type="RefSeq" id="WP_381829181.1">
    <property type="nucleotide sequence ID" value="NZ_JBHTCF010000003.1"/>
</dbReference>
<reference evidence="3" key="1">
    <citation type="journal article" date="2019" name="Int. J. Syst. Evol. Microbiol.">
        <title>The Global Catalogue of Microorganisms (GCM) 10K type strain sequencing project: providing services to taxonomists for standard genome sequencing and annotation.</title>
        <authorList>
            <consortium name="The Broad Institute Genomics Platform"/>
            <consortium name="The Broad Institute Genome Sequencing Center for Infectious Disease"/>
            <person name="Wu L."/>
            <person name="Ma J."/>
        </authorList>
    </citation>
    <scope>NUCLEOTIDE SEQUENCE [LARGE SCALE GENOMIC DNA]</scope>
    <source>
        <strain evidence="3">SYNS20</strain>
    </source>
</reference>
<evidence type="ECO:0000313" key="3">
    <source>
        <dbReference type="Proteomes" id="UP001596523"/>
    </source>
</evidence>
<evidence type="ECO:0000313" key="2">
    <source>
        <dbReference type="EMBL" id="MFC7304612.1"/>
    </source>
</evidence>
<feature type="region of interest" description="Disordered" evidence="1">
    <location>
        <begin position="270"/>
        <end position="293"/>
    </location>
</feature>
<feature type="compositionally biased region" description="Low complexity" evidence="1">
    <location>
        <begin position="246"/>
        <end position="257"/>
    </location>
</feature>
<keyword evidence="2" id="KW-0067">ATP-binding</keyword>
<gene>
    <name evidence="2" type="ORF">ACFQVC_10340</name>
</gene>
<dbReference type="GO" id="GO:0004386">
    <property type="term" value="F:helicase activity"/>
    <property type="evidence" value="ECO:0007669"/>
    <property type="project" value="UniProtKB-KW"/>
</dbReference>
<keyword evidence="2" id="KW-0347">Helicase</keyword>
<organism evidence="2 3">
    <name type="scientific">Streptomyces monticola</name>
    <dbReference type="NCBI Taxonomy" id="2666263"/>
    <lineage>
        <taxon>Bacteria</taxon>
        <taxon>Bacillati</taxon>
        <taxon>Actinomycetota</taxon>
        <taxon>Actinomycetes</taxon>
        <taxon>Kitasatosporales</taxon>
        <taxon>Streptomycetaceae</taxon>
        <taxon>Streptomyces</taxon>
    </lineage>
</organism>
<keyword evidence="2" id="KW-0547">Nucleotide-binding</keyword>
<keyword evidence="2" id="KW-0378">Hydrolase</keyword>
<sequence length="498" mass="52848">MNDGYDETYEDHEDHEDRQGDPDDLGDYQDEFGEEAPAGREAGGERARGEERTFAALPPAHGRGFATTWWGQAWLKALEDTALDNAQLKAGRRLARAGAVGAVSVRPGRITAVVQDRDRTSRRSDVLLQRLTEDEWDRFLDMAVERAGHIAALLDREMPPHLVEDAAAAGLELLPGIGDLEPECGCDAWDHCGHTAALCYQVARLLDQDPFVLLLMRGRGERELLDELQVRSVARAAPEDPERAAAPESAAQEGVAAEEAYATGEILPPLPTLAAPAETPGTPPSLDTSTAPAPGLDVGALEFLAASAAADAHRLLAEALAPGHHETVPEPELTVGQDAVRLAADAAARSGAPDAATVSGTSDAATSSGTSGAVGRDAQIVARLAAGTGRDREGFALAVRAWQLGGAAGLAVLEEEWTPQAESAARARAALDAAWDEDERPRLRAARNRWTVTGTDAQLRLGRDGRWWPYRKERTRWAPAGPPAHDPATALAGVLGGE</sequence>
<feature type="compositionally biased region" description="Acidic residues" evidence="1">
    <location>
        <begin position="1"/>
        <end position="14"/>
    </location>
</feature>
<protein>
    <submittedName>
        <fullName evidence="2">SWF or SNF family helicase</fullName>
    </submittedName>
</protein>